<evidence type="ECO:0000259" key="18">
    <source>
        <dbReference type="PROSITE" id="PS51371"/>
    </source>
</evidence>
<organism evidence="19 20">
    <name type="scientific">Aquamicrobium defluvii</name>
    <dbReference type="NCBI Taxonomy" id="69279"/>
    <lineage>
        <taxon>Bacteria</taxon>
        <taxon>Pseudomonadati</taxon>
        <taxon>Pseudomonadota</taxon>
        <taxon>Alphaproteobacteria</taxon>
        <taxon>Hyphomicrobiales</taxon>
        <taxon>Phyllobacteriaceae</taxon>
        <taxon>Aquamicrobium</taxon>
    </lineage>
</organism>
<feature type="binding site" evidence="16">
    <location>
        <position position="58"/>
    </location>
    <ligand>
        <name>Zn(2+)</name>
        <dbReference type="ChEBI" id="CHEBI:29105"/>
        <note>catalytic</note>
    </ligand>
</feature>
<dbReference type="eggNOG" id="COG1994">
    <property type="taxonomic scope" value="Bacteria"/>
</dbReference>
<dbReference type="PIRSF" id="PIRSF006404">
    <property type="entry name" value="UCP006404_Pept_M50_CBS"/>
    <property type="match status" value="1"/>
</dbReference>
<dbReference type="RefSeq" id="WP_035030716.1">
    <property type="nucleotide sequence ID" value="NZ_KK073901.1"/>
</dbReference>
<evidence type="ECO:0000256" key="11">
    <source>
        <dbReference type="ARBA" id="ARBA00023049"/>
    </source>
</evidence>
<keyword evidence="13 14" id="KW-0472">Membrane</keyword>
<feature type="active site" evidence="15">
    <location>
        <position position="59"/>
    </location>
</feature>
<gene>
    <name evidence="19" type="ORF">BG36_14055</name>
</gene>
<comment type="caution">
    <text evidence="19">The sequence shown here is derived from an EMBL/GenBank/DDBJ whole genome shotgun (WGS) entry which is preliminary data.</text>
</comment>
<accession>A0A011U995</accession>
<keyword evidence="8 14" id="KW-0378">Hydrolase</keyword>
<keyword evidence="10 14" id="KW-1133">Transmembrane helix</keyword>
<proteinExistence type="inferred from homology"/>
<dbReference type="PANTHER" id="PTHR39188">
    <property type="entry name" value="MEMBRANE-ASSOCIATED ZINC METALLOPROTEASE M50B"/>
    <property type="match status" value="1"/>
</dbReference>
<keyword evidence="9 14" id="KW-0862">Zinc</keyword>
<evidence type="ECO:0000256" key="8">
    <source>
        <dbReference type="ARBA" id="ARBA00022801"/>
    </source>
</evidence>
<dbReference type="InterPro" id="IPR000644">
    <property type="entry name" value="CBS_dom"/>
</dbReference>
<feature type="transmembrane region" description="Helical" evidence="14">
    <location>
        <begin position="40"/>
        <end position="58"/>
    </location>
</feature>
<protein>
    <recommendedName>
        <fullName evidence="14">Zinc metalloprotease</fullName>
    </recommendedName>
</protein>
<feature type="transmembrane region" description="Helical" evidence="14">
    <location>
        <begin position="15"/>
        <end position="34"/>
    </location>
</feature>
<feature type="binding site" evidence="16">
    <location>
        <position position="62"/>
    </location>
    <ligand>
        <name>Zn(2+)</name>
        <dbReference type="ChEBI" id="CHEBI:29105"/>
        <note>catalytic</note>
    </ligand>
</feature>
<comment type="subcellular location">
    <subcellularLocation>
        <location evidence="1 14">Cell membrane</location>
        <topology evidence="1 14">Multi-pass membrane protein</topology>
    </subcellularLocation>
</comment>
<evidence type="ECO:0000256" key="6">
    <source>
        <dbReference type="ARBA" id="ARBA00022723"/>
    </source>
</evidence>
<dbReference type="GO" id="GO:0006508">
    <property type="term" value="P:proteolysis"/>
    <property type="evidence" value="ECO:0007669"/>
    <property type="project" value="UniProtKB-KW"/>
</dbReference>
<feature type="transmembrane region" description="Helical" evidence="14">
    <location>
        <begin position="204"/>
        <end position="220"/>
    </location>
</feature>
<dbReference type="GO" id="GO:0005886">
    <property type="term" value="C:plasma membrane"/>
    <property type="evidence" value="ECO:0007669"/>
    <property type="project" value="UniProtKB-SubCell"/>
</dbReference>
<dbReference type="GO" id="GO:0008237">
    <property type="term" value="F:metallopeptidase activity"/>
    <property type="evidence" value="ECO:0007669"/>
    <property type="project" value="UniProtKB-UniRule"/>
</dbReference>
<evidence type="ECO:0000313" key="20">
    <source>
        <dbReference type="Proteomes" id="UP000019849"/>
    </source>
</evidence>
<name>A0A011U995_9HYPH</name>
<dbReference type="InterPro" id="IPR008915">
    <property type="entry name" value="Peptidase_M50"/>
</dbReference>
<comment type="cofactor">
    <cofactor evidence="14 16">
        <name>Zn(2+)</name>
        <dbReference type="ChEBI" id="CHEBI:29105"/>
    </cofactor>
    <text evidence="14 16">Binds 1 zinc ion per subunit.</text>
</comment>
<dbReference type="AlphaFoldDB" id="A0A011U995"/>
<reference evidence="19 20" key="1">
    <citation type="submission" date="2014-02" db="EMBL/GenBank/DDBJ databases">
        <title>Aquamicrobium defluvii Genome sequencing.</title>
        <authorList>
            <person name="Wang X."/>
        </authorList>
    </citation>
    <scope>NUCLEOTIDE SEQUENCE [LARGE SCALE GENOMIC DNA]</scope>
    <source>
        <strain evidence="19 20">W13Z1</strain>
    </source>
</reference>
<dbReference type="Pfam" id="PF00571">
    <property type="entry name" value="CBS"/>
    <property type="match status" value="2"/>
</dbReference>
<dbReference type="CDD" id="cd06164">
    <property type="entry name" value="S2P-M50_SpoIVFB_CBS"/>
    <property type="match status" value="1"/>
</dbReference>
<feature type="transmembrane region" description="Helical" evidence="14">
    <location>
        <begin position="98"/>
        <end position="123"/>
    </location>
</feature>
<dbReference type="Gene3D" id="3.10.580.10">
    <property type="entry name" value="CBS-domain"/>
    <property type="match status" value="1"/>
</dbReference>
<dbReference type="InterPro" id="IPR046342">
    <property type="entry name" value="CBS_dom_sf"/>
</dbReference>
<dbReference type="PROSITE" id="PS51371">
    <property type="entry name" value="CBS"/>
    <property type="match status" value="2"/>
</dbReference>
<feature type="transmembrane region" description="Helical" evidence="14">
    <location>
        <begin position="135"/>
        <end position="157"/>
    </location>
</feature>
<feature type="domain" description="CBS" evidence="18">
    <location>
        <begin position="301"/>
        <end position="358"/>
    </location>
</feature>
<evidence type="ECO:0000256" key="12">
    <source>
        <dbReference type="ARBA" id="ARBA00023122"/>
    </source>
</evidence>
<dbReference type="SUPFAM" id="SSF54631">
    <property type="entry name" value="CBS-domain pair"/>
    <property type="match status" value="1"/>
</dbReference>
<comment type="similarity">
    <text evidence="2 14">Belongs to the peptidase M50B family.</text>
</comment>
<evidence type="ECO:0000256" key="7">
    <source>
        <dbReference type="ARBA" id="ARBA00022737"/>
    </source>
</evidence>
<keyword evidence="7" id="KW-0677">Repeat</keyword>
<dbReference type="InterPro" id="IPR016483">
    <property type="entry name" value="UCP006404_Pept_M50_CBS"/>
</dbReference>
<evidence type="ECO:0000256" key="3">
    <source>
        <dbReference type="ARBA" id="ARBA00022475"/>
    </source>
</evidence>
<evidence type="ECO:0000256" key="16">
    <source>
        <dbReference type="PIRSR" id="PIRSR006404-2"/>
    </source>
</evidence>
<evidence type="ECO:0000256" key="1">
    <source>
        <dbReference type="ARBA" id="ARBA00004651"/>
    </source>
</evidence>
<dbReference type="Proteomes" id="UP000019849">
    <property type="component" value="Unassembled WGS sequence"/>
</dbReference>
<dbReference type="EMBL" id="JENY01000029">
    <property type="protein sequence ID" value="EXL02696.1"/>
    <property type="molecule type" value="Genomic_DNA"/>
</dbReference>
<dbReference type="Pfam" id="PF02163">
    <property type="entry name" value="Peptidase_M50"/>
    <property type="match status" value="2"/>
</dbReference>
<sequence>MTWSFPIGRLFGSQIRIHATFFLLLMWIGTAAYMQGGMSAAATAVAFILAIFACVVAHEYGHVLMAKHFGIATHDITLLPIGGLARLERMPEEPWREIAVALAGPAVNFLITLVLIVILGARVDPGVLAIEDPRISFLARLAGVNLFLALFNLVPAFPMDGGRVLRALLSLRFDRTTATRYAATAGQALAFVFGFFGLVGGNPLLVFIAIFVYLAATAESREVAMTETTRSLVVSDGMITVFETLGPGATLANAADCLIQTTQQEFPVVDAKGRLEGFLTRNALFKALEQSDRTTPVRQVMQRNIPLVHPHERLDIALKKMHEARVPVIGVIDDEHHLIAYITPENLGELMMIHRAKIHANGLVKS</sequence>
<evidence type="ECO:0000256" key="13">
    <source>
        <dbReference type="ARBA" id="ARBA00023136"/>
    </source>
</evidence>
<dbReference type="eggNOG" id="COG0517">
    <property type="taxonomic scope" value="Bacteria"/>
</dbReference>
<keyword evidence="4 14" id="KW-0645">Protease</keyword>
<keyword evidence="6 14" id="KW-0479">Metal-binding</keyword>
<evidence type="ECO:0000256" key="9">
    <source>
        <dbReference type="ARBA" id="ARBA00022833"/>
    </source>
</evidence>
<evidence type="ECO:0000256" key="17">
    <source>
        <dbReference type="PROSITE-ProRule" id="PRU00703"/>
    </source>
</evidence>
<feature type="binding site" evidence="16">
    <location>
        <position position="160"/>
    </location>
    <ligand>
        <name>Zn(2+)</name>
        <dbReference type="ChEBI" id="CHEBI:29105"/>
        <note>catalytic</note>
    </ligand>
</feature>
<keyword evidence="12 17" id="KW-0129">CBS domain</keyword>
<keyword evidence="11 14" id="KW-0482">Metalloprotease</keyword>
<evidence type="ECO:0000256" key="15">
    <source>
        <dbReference type="PIRSR" id="PIRSR006404-1"/>
    </source>
</evidence>
<evidence type="ECO:0000313" key="19">
    <source>
        <dbReference type="EMBL" id="EXL02696.1"/>
    </source>
</evidence>
<evidence type="ECO:0000256" key="5">
    <source>
        <dbReference type="ARBA" id="ARBA00022692"/>
    </source>
</evidence>
<evidence type="ECO:0000256" key="10">
    <source>
        <dbReference type="ARBA" id="ARBA00022989"/>
    </source>
</evidence>
<evidence type="ECO:0000256" key="2">
    <source>
        <dbReference type="ARBA" id="ARBA00007931"/>
    </source>
</evidence>
<dbReference type="STRING" id="69279.BG36_14055"/>
<dbReference type="GO" id="GO:0046872">
    <property type="term" value="F:metal ion binding"/>
    <property type="evidence" value="ECO:0007669"/>
    <property type="project" value="UniProtKB-UniRule"/>
</dbReference>
<dbReference type="HOGENOM" id="CLU_037123_1_1_5"/>
<dbReference type="PATRIC" id="fig|69279.3.peg.3902"/>
<evidence type="ECO:0000256" key="14">
    <source>
        <dbReference type="PIRNR" id="PIRNR006404"/>
    </source>
</evidence>
<keyword evidence="5 14" id="KW-0812">Transmembrane</keyword>
<feature type="domain" description="CBS" evidence="18">
    <location>
        <begin position="238"/>
        <end position="295"/>
    </location>
</feature>
<dbReference type="PANTHER" id="PTHR39188:SF3">
    <property type="entry name" value="STAGE IV SPORULATION PROTEIN FB"/>
    <property type="match status" value="1"/>
</dbReference>
<keyword evidence="3 14" id="KW-1003">Cell membrane</keyword>
<evidence type="ECO:0000256" key="4">
    <source>
        <dbReference type="ARBA" id="ARBA00022670"/>
    </source>
</evidence>